<keyword evidence="2" id="KW-0012">Acyltransferase</keyword>
<evidence type="ECO:0000256" key="1">
    <source>
        <dbReference type="ARBA" id="ARBA00022679"/>
    </source>
</evidence>
<evidence type="ECO:0000256" key="2">
    <source>
        <dbReference type="ARBA" id="ARBA00023315"/>
    </source>
</evidence>
<dbReference type="EMBL" id="LT629792">
    <property type="protein sequence ID" value="SDT96723.1"/>
    <property type="molecule type" value="Genomic_DNA"/>
</dbReference>
<dbReference type="Gene3D" id="3.40.630.30">
    <property type="match status" value="1"/>
</dbReference>
<dbReference type="SUPFAM" id="SSF55729">
    <property type="entry name" value="Acyl-CoA N-acyltransferases (Nat)"/>
    <property type="match status" value="1"/>
</dbReference>
<dbReference type="Pfam" id="PF00583">
    <property type="entry name" value="Acetyltransf_1"/>
    <property type="match status" value="1"/>
</dbReference>
<gene>
    <name evidence="4" type="ORF">SAMN04489714_1300</name>
</gene>
<accession>A0ABY0V7Z3</accession>
<keyword evidence="1" id="KW-0808">Transferase</keyword>
<feature type="domain" description="N-acetyltransferase" evidence="3">
    <location>
        <begin position="22"/>
        <end position="172"/>
    </location>
</feature>
<evidence type="ECO:0000259" key="3">
    <source>
        <dbReference type="PROSITE" id="PS51186"/>
    </source>
</evidence>
<dbReference type="InterPro" id="IPR000182">
    <property type="entry name" value="GNAT_dom"/>
</dbReference>
<dbReference type="CDD" id="cd04301">
    <property type="entry name" value="NAT_SF"/>
    <property type="match status" value="1"/>
</dbReference>
<dbReference type="InterPro" id="IPR016181">
    <property type="entry name" value="Acyl_CoA_acyltransferase"/>
</dbReference>
<dbReference type="Proteomes" id="UP000198976">
    <property type="component" value="Chromosome I"/>
</dbReference>
<organism evidence="4 5">
    <name type="scientific">Schaalia radingae</name>
    <dbReference type="NCBI Taxonomy" id="131110"/>
    <lineage>
        <taxon>Bacteria</taxon>
        <taxon>Bacillati</taxon>
        <taxon>Actinomycetota</taxon>
        <taxon>Actinomycetes</taxon>
        <taxon>Actinomycetales</taxon>
        <taxon>Actinomycetaceae</taxon>
        <taxon>Schaalia</taxon>
    </lineage>
</organism>
<dbReference type="InterPro" id="IPR050832">
    <property type="entry name" value="Bact_Acetyltransf"/>
</dbReference>
<protein>
    <submittedName>
        <fullName evidence="4">Acetyltransferase (GNAT) family protein</fullName>
    </submittedName>
</protein>
<proteinExistence type="predicted"/>
<dbReference type="PANTHER" id="PTHR43877">
    <property type="entry name" value="AMINOALKYLPHOSPHONATE N-ACETYLTRANSFERASE-RELATED-RELATED"/>
    <property type="match status" value="1"/>
</dbReference>
<name>A0ABY0V7Z3_9ACTO</name>
<dbReference type="PROSITE" id="PS51186">
    <property type="entry name" value="GNAT"/>
    <property type="match status" value="1"/>
</dbReference>
<evidence type="ECO:0000313" key="5">
    <source>
        <dbReference type="Proteomes" id="UP000198976"/>
    </source>
</evidence>
<dbReference type="RefSeq" id="WP_058236944.1">
    <property type="nucleotide sequence ID" value="NZ_LT629792.1"/>
</dbReference>
<evidence type="ECO:0000313" key="4">
    <source>
        <dbReference type="EMBL" id="SDT96723.1"/>
    </source>
</evidence>
<sequence length="172" mass="18795">MTKRTLQASLNTLADVDQPQGVQLATLTRYDIPALASLHVIAYGAPSTAENLWESTDEMRLYFEGAFGQPRDDSFIGAWRDGSLVGAILCVTDVVWDDAPRGPFVIDLIVDPECRREGIATVLIAELARRCASWGENDLSLRLDLKSAPDAQKFYDALGFVEVNAESDDSAS</sequence>
<keyword evidence="5" id="KW-1185">Reference proteome</keyword>
<reference evidence="4 5" key="1">
    <citation type="submission" date="2016-10" db="EMBL/GenBank/DDBJ databases">
        <authorList>
            <person name="Varghese N."/>
            <person name="Submissions S."/>
        </authorList>
    </citation>
    <scope>NUCLEOTIDE SEQUENCE [LARGE SCALE GENOMIC DNA]</scope>
    <source>
        <strain evidence="4 5">DSM 9169</strain>
    </source>
</reference>